<name>A0A0D2CQV5_9EURO</name>
<dbReference type="OrthoDB" id="10250282at2759"/>
<gene>
    <name evidence="4" type="ORF">PV05_08022</name>
</gene>
<sequence length="631" mass="65936">MHLSSHLALLPSLCVLITGTLGGFAGPTYPAPLDLSSNASLVAESWKKLSSTLDSYLKNTSRGPSSTSASLSAAEVGNVTFSVSMFSIHDPAASKLQYHHASPKIANASHGTHSVDGDSIYRIASMTKLFTVLGGLRTMTDEDWNRPLTTIIPELANFAATAGSDADLVYKSAWDQITPWALACQIAGIARQGIAAADLLYAVVLNPSSADILATQYGLPPANVSDLGSCLDLNCTASSYVEGIMAQPPVLEPWTSPAYANNGFILLGIVISKLTGQPMSQIYQSIFDNLDMRSSYSSAPTKASDLARSVIAGDPALGFAAANGIAIASGGLFSTTHDLARFGTAILNSTLLPANATRKWMKPTSHTASLTYAVGAPWEIVRYIHPAGTLSPSAGKVTDLYTKSGDSGYYSSNMVLIPEYGAGFTILAASTNETVRGSATNVVLDYVTNAVLPALEAQAAQEARRNFVGTYKYTSTSQPNNATIAFNSSLTIAFNKSTVIGALNGGLSISRWISNGTDMLASPLFGGIRPRLMPSISARGSGGSGPAARSQVAFQASIYPQTNSYTAAAAAGVSGVIGPFTGQWNTNFDWLTVDATHYDGVGVNLFVFDLDAQGSATGVTPAAMKVNLERT</sequence>
<evidence type="ECO:0000313" key="4">
    <source>
        <dbReference type="EMBL" id="KIW52382.1"/>
    </source>
</evidence>
<protein>
    <submittedName>
        <fullName evidence="4">Uncharacterized protein</fullName>
    </submittedName>
</protein>
<dbReference type="InterPro" id="IPR058664">
    <property type="entry name" value="ARB_00930-like_C"/>
</dbReference>
<dbReference type="STRING" id="348802.A0A0D2CQV5"/>
<keyword evidence="1" id="KW-0732">Signal</keyword>
<dbReference type="RefSeq" id="XP_013312966.1">
    <property type="nucleotide sequence ID" value="XM_013457512.1"/>
</dbReference>
<feature type="chain" id="PRO_5002240002" evidence="1">
    <location>
        <begin position="23"/>
        <end position="631"/>
    </location>
</feature>
<dbReference type="SUPFAM" id="SSF56601">
    <property type="entry name" value="beta-lactamase/transpeptidase-like"/>
    <property type="match status" value="1"/>
</dbReference>
<organism evidence="4 5">
    <name type="scientific">Exophiala xenobiotica</name>
    <dbReference type="NCBI Taxonomy" id="348802"/>
    <lineage>
        <taxon>Eukaryota</taxon>
        <taxon>Fungi</taxon>
        <taxon>Dikarya</taxon>
        <taxon>Ascomycota</taxon>
        <taxon>Pezizomycotina</taxon>
        <taxon>Eurotiomycetes</taxon>
        <taxon>Chaetothyriomycetidae</taxon>
        <taxon>Chaetothyriales</taxon>
        <taxon>Herpotrichiellaceae</taxon>
        <taxon>Exophiala</taxon>
    </lineage>
</organism>
<dbReference type="GeneID" id="25329930"/>
<dbReference type="PANTHER" id="PTHR22935:SF97">
    <property type="entry name" value="BETA-LACTAMASE-RELATED DOMAIN-CONTAINING PROTEIN"/>
    <property type="match status" value="1"/>
</dbReference>
<dbReference type="PANTHER" id="PTHR22935">
    <property type="entry name" value="PENICILLIN-BINDING PROTEIN"/>
    <property type="match status" value="1"/>
</dbReference>
<evidence type="ECO:0000259" key="3">
    <source>
        <dbReference type="Pfam" id="PF26335"/>
    </source>
</evidence>
<feature type="domain" description="Beta-lactamase-related" evidence="2">
    <location>
        <begin position="109"/>
        <end position="436"/>
    </location>
</feature>
<evidence type="ECO:0000259" key="2">
    <source>
        <dbReference type="Pfam" id="PF00144"/>
    </source>
</evidence>
<accession>A0A0D2CQV5</accession>
<dbReference type="Pfam" id="PF26335">
    <property type="entry name" value="ARB_00930_C"/>
    <property type="match status" value="1"/>
</dbReference>
<dbReference type="HOGENOM" id="CLU_019706_0_0_1"/>
<dbReference type="Gene3D" id="3.40.710.10">
    <property type="entry name" value="DD-peptidase/beta-lactamase superfamily"/>
    <property type="match status" value="1"/>
</dbReference>
<proteinExistence type="predicted"/>
<dbReference type="InterPro" id="IPR001466">
    <property type="entry name" value="Beta-lactam-related"/>
</dbReference>
<dbReference type="EMBL" id="KN847321">
    <property type="protein sequence ID" value="KIW52382.1"/>
    <property type="molecule type" value="Genomic_DNA"/>
</dbReference>
<dbReference type="Proteomes" id="UP000054342">
    <property type="component" value="Unassembled WGS sequence"/>
</dbReference>
<reference evidence="4 5" key="1">
    <citation type="submission" date="2015-01" db="EMBL/GenBank/DDBJ databases">
        <title>The Genome Sequence of Exophiala xenobiotica CBS118157.</title>
        <authorList>
            <consortium name="The Broad Institute Genomics Platform"/>
            <person name="Cuomo C."/>
            <person name="de Hoog S."/>
            <person name="Gorbushina A."/>
            <person name="Stielow B."/>
            <person name="Teixiera M."/>
            <person name="Abouelleil A."/>
            <person name="Chapman S.B."/>
            <person name="Priest M."/>
            <person name="Young S.K."/>
            <person name="Wortman J."/>
            <person name="Nusbaum C."/>
            <person name="Birren B."/>
        </authorList>
    </citation>
    <scope>NUCLEOTIDE SEQUENCE [LARGE SCALE GENOMIC DNA]</scope>
    <source>
        <strain evidence="4 5">CBS 118157</strain>
    </source>
</reference>
<keyword evidence="5" id="KW-1185">Reference proteome</keyword>
<dbReference type="InterPro" id="IPR051478">
    <property type="entry name" value="Beta-lactamase-like_AB/R"/>
</dbReference>
<dbReference type="Pfam" id="PF00144">
    <property type="entry name" value="Beta-lactamase"/>
    <property type="match status" value="1"/>
</dbReference>
<evidence type="ECO:0000256" key="1">
    <source>
        <dbReference type="SAM" id="SignalP"/>
    </source>
</evidence>
<feature type="signal peptide" evidence="1">
    <location>
        <begin position="1"/>
        <end position="22"/>
    </location>
</feature>
<feature type="domain" description="Beta-lactamase-like ARB-00930-like C-terminal" evidence="3">
    <location>
        <begin position="459"/>
        <end position="630"/>
    </location>
</feature>
<evidence type="ECO:0000313" key="5">
    <source>
        <dbReference type="Proteomes" id="UP000054342"/>
    </source>
</evidence>
<dbReference type="InterPro" id="IPR012338">
    <property type="entry name" value="Beta-lactam/transpept-like"/>
</dbReference>
<dbReference type="AlphaFoldDB" id="A0A0D2CQV5"/>